<dbReference type="PANTHER" id="PTHR35585">
    <property type="entry name" value="HHE DOMAIN PROTEIN (AFU_ORTHOLOGUE AFUA_4G00730)"/>
    <property type="match status" value="1"/>
</dbReference>
<proteinExistence type="predicted"/>
<protein>
    <recommendedName>
        <fullName evidence="5">Hemerythrin-like domain-containing protein</fullName>
    </recommendedName>
</protein>
<dbReference type="Proteomes" id="UP000281549">
    <property type="component" value="Unassembled WGS sequence"/>
</dbReference>
<sequence length="128" mass="14287">MRKYLPEGDNIVDHSLTEHLQVKKDLEQLESLNVEHVNFVPLVSRVMTDFQSHVQEEENDILPKFAQFCPLDELISLKDKFIKTKSTAPTRPHSGAPDTGGISQKVAGAAAAVVDKMKDTAREFVAEE</sequence>
<evidence type="ECO:0000313" key="3">
    <source>
        <dbReference type="Proteomes" id="UP000030755"/>
    </source>
</evidence>
<evidence type="ECO:0000313" key="2">
    <source>
        <dbReference type="EMBL" id="RKP19310.1"/>
    </source>
</evidence>
<evidence type="ECO:0008006" key="5">
    <source>
        <dbReference type="Google" id="ProtNLM"/>
    </source>
</evidence>
<dbReference type="HOGENOM" id="CLU_079417_0_2_1"/>
<reference evidence="4" key="2">
    <citation type="journal article" date="2018" name="Nat. Microbiol.">
        <title>Leveraging single-cell genomics to expand the fungal tree of life.</title>
        <authorList>
            <person name="Ahrendt S.R."/>
            <person name="Quandt C.A."/>
            <person name="Ciobanu D."/>
            <person name="Clum A."/>
            <person name="Salamov A."/>
            <person name="Andreopoulos B."/>
            <person name="Cheng J.F."/>
            <person name="Woyke T."/>
            <person name="Pelin A."/>
            <person name="Henrissat B."/>
            <person name="Reynolds N.K."/>
            <person name="Benny G.L."/>
            <person name="Smith M.E."/>
            <person name="James T.Y."/>
            <person name="Grigoriev I.V."/>
        </authorList>
    </citation>
    <scope>NUCLEOTIDE SEQUENCE [LARGE SCALE GENOMIC DNA]</scope>
    <source>
        <strain evidence="4">CSF55</strain>
    </source>
</reference>
<evidence type="ECO:0000313" key="1">
    <source>
        <dbReference type="EMBL" id="EPZ33104.1"/>
    </source>
</evidence>
<dbReference type="STRING" id="988480.A0A075AX72"/>
<reference evidence="2" key="3">
    <citation type="submission" date="2018-08" db="EMBL/GenBank/DDBJ databases">
        <title>Leveraging single-cell genomics to expand the Fungal Tree of Life.</title>
        <authorList>
            <consortium name="DOE Joint Genome Institute"/>
            <person name="Ahrendt S.R."/>
            <person name="Quandt C.A."/>
            <person name="Ciobanu D."/>
            <person name="Clum A."/>
            <person name="Salamov A."/>
            <person name="Andreopoulos B."/>
            <person name="Cheng J.-F."/>
            <person name="Woyke T."/>
            <person name="Pelin A."/>
            <person name="Henrissat B."/>
            <person name="Reynolds N."/>
            <person name="Benny G.L."/>
            <person name="Smith M.E."/>
            <person name="James T.Y."/>
            <person name="Grigoriev I.V."/>
        </authorList>
    </citation>
    <scope>NUCLEOTIDE SEQUENCE</scope>
    <source>
        <strain evidence="2">CSF55</strain>
    </source>
</reference>
<dbReference type="PANTHER" id="PTHR35585:SF1">
    <property type="entry name" value="HHE DOMAIN PROTEIN (AFU_ORTHOLOGUE AFUA_4G00730)"/>
    <property type="match status" value="1"/>
</dbReference>
<accession>A0A075AX72</accession>
<evidence type="ECO:0000313" key="4">
    <source>
        <dbReference type="Proteomes" id="UP000281549"/>
    </source>
</evidence>
<dbReference type="Proteomes" id="UP000030755">
    <property type="component" value="Unassembled WGS sequence"/>
</dbReference>
<gene>
    <name evidence="1" type="ORF">O9G_003100</name>
    <name evidence="2" type="ORF">ROZALSC1DRAFT_29075</name>
</gene>
<dbReference type="AlphaFoldDB" id="A0A075AX72"/>
<keyword evidence="3" id="KW-1185">Reference proteome</keyword>
<dbReference type="EMBL" id="ML005248">
    <property type="protein sequence ID" value="RKP19310.1"/>
    <property type="molecule type" value="Genomic_DNA"/>
</dbReference>
<organism evidence="1 3">
    <name type="scientific">Rozella allomycis (strain CSF55)</name>
    <dbReference type="NCBI Taxonomy" id="988480"/>
    <lineage>
        <taxon>Eukaryota</taxon>
        <taxon>Fungi</taxon>
        <taxon>Fungi incertae sedis</taxon>
        <taxon>Cryptomycota</taxon>
        <taxon>Cryptomycota incertae sedis</taxon>
        <taxon>Rozella</taxon>
    </lineage>
</organism>
<reference evidence="1 3" key="1">
    <citation type="journal article" date="2013" name="Curr. Biol.">
        <title>Shared signatures of parasitism and phylogenomics unite Cryptomycota and microsporidia.</title>
        <authorList>
            <person name="James T.Y."/>
            <person name="Pelin A."/>
            <person name="Bonen L."/>
            <person name="Ahrendt S."/>
            <person name="Sain D."/>
            <person name="Corradi N."/>
            <person name="Stajich J.E."/>
        </authorList>
    </citation>
    <scope>NUCLEOTIDE SEQUENCE [LARGE SCALE GENOMIC DNA]</scope>
    <source>
        <strain evidence="1 3">CSF55</strain>
        <strain evidence="1 3">CSF55</strain>
    </source>
</reference>
<dbReference type="EMBL" id="KE561074">
    <property type="protein sequence ID" value="EPZ33104.1"/>
    <property type="molecule type" value="Genomic_DNA"/>
</dbReference>
<name>A0A075AX72_ROZAC</name>
<dbReference type="OrthoDB" id="9983919at2759"/>